<organism evidence="2">
    <name type="scientific">freshwater metagenome</name>
    <dbReference type="NCBI Taxonomy" id="449393"/>
    <lineage>
        <taxon>unclassified sequences</taxon>
        <taxon>metagenomes</taxon>
        <taxon>ecological metagenomes</taxon>
    </lineage>
</organism>
<dbReference type="AlphaFoldDB" id="A0A6J7FLW3"/>
<reference evidence="2" key="1">
    <citation type="submission" date="2020-05" db="EMBL/GenBank/DDBJ databases">
        <authorList>
            <person name="Chiriac C."/>
            <person name="Salcher M."/>
            <person name="Ghai R."/>
            <person name="Kavagutti S V."/>
        </authorList>
    </citation>
    <scope>NUCLEOTIDE SEQUENCE</scope>
</reference>
<evidence type="ECO:0000256" key="1">
    <source>
        <dbReference type="SAM" id="MobiDB-lite"/>
    </source>
</evidence>
<protein>
    <submittedName>
        <fullName evidence="2">Unannotated protein</fullName>
    </submittedName>
</protein>
<feature type="region of interest" description="Disordered" evidence="1">
    <location>
        <begin position="1"/>
        <end position="27"/>
    </location>
</feature>
<proteinExistence type="predicted"/>
<sequence>MVGADSSDGGLGTVDEEATAGRHRRHRFPAREHALKVLYGDDELAAVRQAAALSGLRPSSYVAAAALAMARQVAVDGAHAAAAPGSPGRASAALTPAQDRELLAELMRSRVAVRRFGTNVNQAVAALHSGQEPPVWLEQAVAGCERAVARLDEAAAAVARRLA</sequence>
<accession>A0A6J7FLW3</accession>
<dbReference type="EMBL" id="CAFBMQ010000001">
    <property type="protein sequence ID" value="CAB4896437.1"/>
    <property type="molecule type" value="Genomic_DNA"/>
</dbReference>
<gene>
    <name evidence="2" type="ORF">UFOPK3609_00042</name>
</gene>
<name>A0A6J7FLW3_9ZZZZ</name>
<evidence type="ECO:0000313" key="2">
    <source>
        <dbReference type="EMBL" id="CAB4896437.1"/>
    </source>
</evidence>